<protein>
    <recommendedName>
        <fullName evidence="2">C2H2-type domain-containing protein</fullName>
    </recommendedName>
</protein>
<organism evidence="3 4">
    <name type="scientific">Exserohilum turcicum (strain 28A)</name>
    <name type="common">Northern leaf blight fungus</name>
    <name type="synonym">Setosphaeria turcica</name>
    <dbReference type="NCBI Taxonomy" id="671987"/>
    <lineage>
        <taxon>Eukaryota</taxon>
        <taxon>Fungi</taxon>
        <taxon>Dikarya</taxon>
        <taxon>Ascomycota</taxon>
        <taxon>Pezizomycotina</taxon>
        <taxon>Dothideomycetes</taxon>
        <taxon>Pleosporomycetidae</taxon>
        <taxon>Pleosporales</taxon>
        <taxon>Pleosporineae</taxon>
        <taxon>Pleosporaceae</taxon>
        <taxon>Exserohilum</taxon>
    </lineage>
</organism>
<keyword evidence="4" id="KW-1185">Reference proteome</keyword>
<proteinExistence type="predicted"/>
<gene>
    <name evidence="3" type="ORF">SETTUDRAFT_39944</name>
</gene>
<reference evidence="3 4" key="2">
    <citation type="journal article" date="2013" name="PLoS Genet.">
        <title>Comparative genome structure, secondary metabolite, and effector coding capacity across Cochliobolus pathogens.</title>
        <authorList>
            <person name="Condon B.J."/>
            <person name="Leng Y."/>
            <person name="Wu D."/>
            <person name="Bushley K.E."/>
            <person name="Ohm R.A."/>
            <person name="Otillar R."/>
            <person name="Martin J."/>
            <person name="Schackwitz W."/>
            <person name="Grimwood J."/>
            <person name="MohdZainudin N."/>
            <person name="Xue C."/>
            <person name="Wang R."/>
            <person name="Manning V.A."/>
            <person name="Dhillon B."/>
            <person name="Tu Z.J."/>
            <person name="Steffenson B.J."/>
            <person name="Salamov A."/>
            <person name="Sun H."/>
            <person name="Lowry S."/>
            <person name="LaButti K."/>
            <person name="Han J."/>
            <person name="Copeland A."/>
            <person name="Lindquist E."/>
            <person name="Barry K."/>
            <person name="Schmutz J."/>
            <person name="Baker S.E."/>
            <person name="Ciuffetti L.M."/>
            <person name="Grigoriev I.V."/>
            <person name="Zhong S."/>
            <person name="Turgeon B.G."/>
        </authorList>
    </citation>
    <scope>NUCLEOTIDE SEQUENCE [LARGE SCALE GENOMIC DNA]</scope>
    <source>
        <strain evidence="4">28A</strain>
    </source>
</reference>
<sequence length="355" mass="39902">MVEASAGVSQPKISYQQPSIKGLDAAASPEGVFQCRHCPRQFPCHQPYVFHLQKHGDAPERIYIEYKQPPALRLDIRAIHRVWCDRGIHCVHVTISQPFGPTTTIREVDEEVIYTTEEFLQEDFDSSEIHKDAVKRIEELDAKCCRPIQGIIMVGTIRHSPLDLRTDSIQSSPETFVKRLRSYIFACIPTLRKSKSSRQSSTSNPKPTSLYPSTEGISTKNGYDSVANDSTSTTNTVLPEDITAIIAVESFYSTSEGVRGHGVLVATRSDTIILLQRVDLGALQLHVRVVNQLRYIVGEHTYEELLKFEEKRMEVPFPVYSGTLSDSLPIEVGKELPLDECCPMLQAQVHNFLSM</sequence>
<dbReference type="RefSeq" id="XP_008026412.1">
    <property type="nucleotide sequence ID" value="XM_008028221.1"/>
</dbReference>
<dbReference type="Proteomes" id="UP000016935">
    <property type="component" value="Unassembled WGS sequence"/>
</dbReference>
<dbReference type="PROSITE" id="PS00028">
    <property type="entry name" value="ZINC_FINGER_C2H2_1"/>
    <property type="match status" value="1"/>
</dbReference>
<feature type="region of interest" description="Disordered" evidence="1">
    <location>
        <begin position="195"/>
        <end position="233"/>
    </location>
</feature>
<dbReference type="GeneID" id="19404552"/>
<feature type="domain" description="C2H2-type" evidence="2">
    <location>
        <begin position="35"/>
        <end position="55"/>
    </location>
</feature>
<dbReference type="AlphaFoldDB" id="R0KCJ2"/>
<evidence type="ECO:0000313" key="3">
    <source>
        <dbReference type="EMBL" id="EOA85927.1"/>
    </source>
</evidence>
<dbReference type="EMBL" id="KB908626">
    <property type="protein sequence ID" value="EOA85927.1"/>
    <property type="molecule type" value="Genomic_DNA"/>
</dbReference>
<evidence type="ECO:0000313" key="4">
    <source>
        <dbReference type="Proteomes" id="UP000016935"/>
    </source>
</evidence>
<name>R0KCJ2_EXST2</name>
<evidence type="ECO:0000259" key="2">
    <source>
        <dbReference type="PROSITE" id="PS00028"/>
    </source>
</evidence>
<evidence type="ECO:0000256" key="1">
    <source>
        <dbReference type="SAM" id="MobiDB-lite"/>
    </source>
</evidence>
<dbReference type="InterPro" id="IPR013087">
    <property type="entry name" value="Znf_C2H2_type"/>
</dbReference>
<accession>R0KCJ2</accession>
<dbReference type="OrthoDB" id="3670965at2759"/>
<feature type="compositionally biased region" description="Polar residues" evidence="1">
    <location>
        <begin position="204"/>
        <end position="233"/>
    </location>
</feature>
<dbReference type="HOGENOM" id="CLU_781120_0_0_1"/>
<reference evidence="3 4" key="1">
    <citation type="journal article" date="2012" name="PLoS Pathog.">
        <title>Diverse lifestyles and strategies of plant pathogenesis encoded in the genomes of eighteen Dothideomycetes fungi.</title>
        <authorList>
            <person name="Ohm R.A."/>
            <person name="Feau N."/>
            <person name="Henrissat B."/>
            <person name="Schoch C.L."/>
            <person name="Horwitz B.A."/>
            <person name="Barry K.W."/>
            <person name="Condon B.J."/>
            <person name="Copeland A.C."/>
            <person name="Dhillon B."/>
            <person name="Glaser F."/>
            <person name="Hesse C.N."/>
            <person name="Kosti I."/>
            <person name="LaButti K."/>
            <person name="Lindquist E.A."/>
            <person name="Lucas S."/>
            <person name="Salamov A.A."/>
            <person name="Bradshaw R.E."/>
            <person name="Ciuffetti L."/>
            <person name="Hamelin R.C."/>
            <person name="Kema G.H.J."/>
            <person name="Lawrence C."/>
            <person name="Scott J.A."/>
            <person name="Spatafora J.W."/>
            <person name="Turgeon B.G."/>
            <person name="de Wit P.J.G.M."/>
            <person name="Zhong S."/>
            <person name="Goodwin S.B."/>
            <person name="Grigoriev I.V."/>
        </authorList>
    </citation>
    <scope>NUCLEOTIDE SEQUENCE [LARGE SCALE GENOMIC DNA]</scope>
    <source>
        <strain evidence="4">28A</strain>
    </source>
</reference>